<dbReference type="AlphaFoldDB" id="A0A0F8ZP11"/>
<evidence type="ECO:0000313" key="2">
    <source>
        <dbReference type="EMBL" id="KKK87735.1"/>
    </source>
</evidence>
<organism evidence="2">
    <name type="scientific">marine sediment metagenome</name>
    <dbReference type="NCBI Taxonomy" id="412755"/>
    <lineage>
        <taxon>unclassified sequences</taxon>
        <taxon>metagenomes</taxon>
        <taxon>ecological metagenomes</taxon>
    </lineage>
</organism>
<gene>
    <name evidence="2" type="ORF">LCGC14_2750310</name>
</gene>
<protein>
    <submittedName>
        <fullName evidence="2">Uncharacterized protein</fullName>
    </submittedName>
</protein>
<name>A0A0F8ZP11_9ZZZZ</name>
<comment type="caution">
    <text evidence="2">The sequence shown here is derived from an EMBL/GenBank/DDBJ whole genome shotgun (WGS) entry which is preliminary data.</text>
</comment>
<accession>A0A0F8ZP11</accession>
<feature type="non-terminal residue" evidence="2">
    <location>
        <position position="1"/>
    </location>
</feature>
<dbReference type="EMBL" id="LAZR01050270">
    <property type="protein sequence ID" value="KKK87735.1"/>
    <property type="molecule type" value="Genomic_DNA"/>
</dbReference>
<evidence type="ECO:0000256" key="1">
    <source>
        <dbReference type="SAM" id="MobiDB-lite"/>
    </source>
</evidence>
<sequence length="21" mass="2154">AKLMLNGRDLPEIPATADGAT</sequence>
<feature type="region of interest" description="Disordered" evidence="1">
    <location>
        <begin position="1"/>
        <end position="21"/>
    </location>
</feature>
<reference evidence="2" key="1">
    <citation type="journal article" date="2015" name="Nature">
        <title>Complex archaea that bridge the gap between prokaryotes and eukaryotes.</title>
        <authorList>
            <person name="Spang A."/>
            <person name="Saw J.H."/>
            <person name="Jorgensen S.L."/>
            <person name="Zaremba-Niedzwiedzka K."/>
            <person name="Martijn J."/>
            <person name="Lind A.E."/>
            <person name="van Eijk R."/>
            <person name="Schleper C."/>
            <person name="Guy L."/>
            <person name="Ettema T.J."/>
        </authorList>
    </citation>
    <scope>NUCLEOTIDE SEQUENCE</scope>
</reference>
<proteinExistence type="predicted"/>